<dbReference type="RefSeq" id="WP_377344102.1">
    <property type="nucleotide sequence ID" value="NZ_JBHLUE010000036.1"/>
</dbReference>
<feature type="transmembrane region" description="Helical" evidence="7">
    <location>
        <begin position="437"/>
        <end position="462"/>
    </location>
</feature>
<feature type="transmembrane region" description="Helical" evidence="7">
    <location>
        <begin position="483"/>
        <end position="501"/>
    </location>
</feature>
<dbReference type="InterPro" id="IPR050833">
    <property type="entry name" value="Poly_Biosynth_Transport"/>
</dbReference>
<feature type="transmembrane region" description="Helical" evidence="7">
    <location>
        <begin position="507"/>
        <end position="528"/>
    </location>
</feature>
<feature type="transmembrane region" description="Helical" evidence="7">
    <location>
        <begin position="569"/>
        <end position="586"/>
    </location>
</feature>
<keyword evidence="4 7" id="KW-1133">Transmembrane helix</keyword>
<sequence length="610" mass="58931">MSAPRPVAAPGPDRTGDPAADPAVAAAADPAADGGADPVVAGGADPAADGGADPVVAGGADSAVGGGADSAVGGGADSAVGGGADSAVGGGADPAVGGGADPAVGGGVGPAEGRRELRGTARSGSVALLGAAVNGLLGFVLTVVIVRAFGPAGAGKLFTAIGVVSILGVLCCVGADTALVWSLSRRRRGPGGDAARLLPVALLPPLAVTAAVTATGILLAHRLAPRLFDGGGVGLLRLAFAALPAIVALTLLLAAVRAVRPVTAVVAVQYVLLPAARPVLVLAAAATGAGLVAAFAGWLLPVAAAVLVAAALLLRPLALTTRGVLRPVAADWRLIWRFALPRAASAAIDASSMWLTVVLTSALAGSAQAGIFGAAGRYALAGLLIMQGLRVAVGPQLSRLLGAARRADAAAIYRTVTICVIALSWPGYVLLATFAPGFLGLFGSGFPAGATALTLLAAAMLVNSGVGIVQTVLLMSGRSGRHLLATVAGLVLTVGFGVLLIPRHGAGGAALAWTAGIVTENVLAALAARAVLGVPLFDRPVALTAVLAGGGAAGLAAVAALLAGRGVPGLALAIALFAATAAVALANRRVRALARTAWSMIRPSRGGATP</sequence>
<dbReference type="EMBL" id="JBHLUE010000036">
    <property type="protein sequence ID" value="MFC0568557.1"/>
    <property type="molecule type" value="Genomic_DNA"/>
</dbReference>
<feature type="transmembrane region" description="Helical" evidence="7">
    <location>
        <begin position="238"/>
        <end position="259"/>
    </location>
</feature>
<evidence type="ECO:0000256" key="6">
    <source>
        <dbReference type="SAM" id="MobiDB-lite"/>
    </source>
</evidence>
<comment type="caution">
    <text evidence="8">The sequence shown here is derived from an EMBL/GenBank/DDBJ whole genome shotgun (WGS) entry which is preliminary data.</text>
</comment>
<keyword evidence="9" id="KW-1185">Reference proteome</keyword>
<dbReference type="PANTHER" id="PTHR30250">
    <property type="entry name" value="PST FAMILY PREDICTED COLANIC ACID TRANSPORTER"/>
    <property type="match status" value="1"/>
</dbReference>
<dbReference type="Proteomes" id="UP001589894">
    <property type="component" value="Unassembled WGS sequence"/>
</dbReference>
<protein>
    <submittedName>
        <fullName evidence="8">Polysaccharide biosynthesis C-terminal domain-containing protein</fullName>
    </submittedName>
</protein>
<feature type="transmembrane region" description="Helical" evidence="7">
    <location>
        <begin position="124"/>
        <end position="146"/>
    </location>
</feature>
<feature type="compositionally biased region" description="Gly residues" evidence="6">
    <location>
        <begin position="92"/>
        <end position="110"/>
    </location>
</feature>
<name>A0ABV6P699_9ACTN</name>
<organism evidence="8 9">
    <name type="scientific">Plantactinospora siamensis</name>
    <dbReference type="NCBI Taxonomy" id="555372"/>
    <lineage>
        <taxon>Bacteria</taxon>
        <taxon>Bacillati</taxon>
        <taxon>Actinomycetota</taxon>
        <taxon>Actinomycetes</taxon>
        <taxon>Micromonosporales</taxon>
        <taxon>Micromonosporaceae</taxon>
        <taxon>Plantactinospora</taxon>
    </lineage>
</organism>
<evidence type="ECO:0000256" key="5">
    <source>
        <dbReference type="ARBA" id="ARBA00023136"/>
    </source>
</evidence>
<feature type="transmembrane region" description="Helical" evidence="7">
    <location>
        <begin position="298"/>
        <end position="318"/>
    </location>
</feature>
<proteinExistence type="predicted"/>
<feature type="compositionally biased region" description="Low complexity" evidence="6">
    <location>
        <begin position="17"/>
        <end position="55"/>
    </location>
</feature>
<feature type="transmembrane region" description="Helical" evidence="7">
    <location>
        <begin position="410"/>
        <end position="431"/>
    </location>
</feature>
<accession>A0ABV6P699</accession>
<feature type="region of interest" description="Disordered" evidence="6">
    <location>
        <begin position="92"/>
        <end position="115"/>
    </location>
</feature>
<keyword evidence="3 7" id="KW-0812">Transmembrane</keyword>
<evidence type="ECO:0000256" key="2">
    <source>
        <dbReference type="ARBA" id="ARBA00022475"/>
    </source>
</evidence>
<feature type="transmembrane region" description="Helical" evidence="7">
    <location>
        <begin position="158"/>
        <end position="183"/>
    </location>
</feature>
<keyword evidence="5 7" id="KW-0472">Membrane</keyword>
<feature type="transmembrane region" description="Helical" evidence="7">
    <location>
        <begin position="195"/>
        <end position="218"/>
    </location>
</feature>
<evidence type="ECO:0000313" key="9">
    <source>
        <dbReference type="Proteomes" id="UP001589894"/>
    </source>
</evidence>
<comment type="subcellular location">
    <subcellularLocation>
        <location evidence="1">Cell membrane</location>
        <topology evidence="1">Multi-pass membrane protein</topology>
    </subcellularLocation>
</comment>
<dbReference type="PANTHER" id="PTHR30250:SF11">
    <property type="entry name" value="O-ANTIGEN TRANSPORTER-RELATED"/>
    <property type="match status" value="1"/>
</dbReference>
<feature type="transmembrane region" description="Helical" evidence="7">
    <location>
        <begin position="540"/>
        <end position="563"/>
    </location>
</feature>
<evidence type="ECO:0000256" key="7">
    <source>
        <dbReference type="SAM" id="Phobius"/>
    </source>
</evidence>
<evidence type="ECO:0000313" key="8">
    <source>
        <dbReference type="EMBL" id="MFC0568557.1"/>
    </source>
</evidence>
<keyword evidence="2" id="KW-1003">Cell membrane</keyword>
<evidence type="ECO:0000256" key="4">
    <source>
        <dbReference type="ARBA" id="ARBA00022989"/>
    </source>
</evidence>
<reference evidence="8 9" key="1">
    <citation type="submission" date="2024-09" db="EMBL/GenBank/DDBJ databases">
        <authorList>
            <person name="Sun Q."/>
            <person name="Mori K."/>
        </authorList>
    </citation>
    <scope>NUCLEOTIDE SEQUENCE [LARGE SCALE GENOMIC DNA]</scope>
    <source>
        <strain evidence="8 9">TBRC 2205</strain>
    </source>
</reference>
<evidence type="ECO:0000256" key="3">
    <source>
        <dbReference type="ARBA" id="ARBA00022692"/>
    </source>
</evidence>
<feature type="region of interest" description="Disordered" evidence="6">
    <location>
        <begin position="1"/>
        <end position="55"/>
    </location>
</feature>
<evidence type="ECO:0000256" key="1">
    <source>
        <dbReference type="ARBA" id="ARBA00004651"/>
    </source>
</evidence>
<gene>
    <name evidence="8" type="ORF">ACFFHU_31045</name>
</gene>